<reference evidence="2 3" key="1">
    <citation type="journal article" date="2019" name="Sci. Rep.">
        <title>A high-quality genome of Eragrostis curvula grass provides insights into Poaceae evolution and supports new strategies to enhance forage quality.</title>
        <authorList>
            <person name="Carballo J."/>
            <person name="Santos B.A.C.M."/>
            <person name="Zappacosta D."/>
            <person name="Garbus I."/>
            <person name="Selva J.P."/>
            <person name="Gallo C.A."/>
            <person name="Diaz A."/>
            <person name="Albertini E."/>
            <person name="Caccamo M."/>
            <person name="Echenique V."/>
        </authorList>
    </citation>
    <scope>NUCLEOTIDE SEQUENCE [LARGE SCALE GENOMIC DNA]</scope>
    <source>
        <strain evidence="3">cv. Victoria</strain>
        <tissue evidence="2">Leaf</tissue>
    </source>
</reference>
<dbReference type="Gramene" id="TVU48686">
    <property type="protein sequence ID" value="TVU48686"/>
    <property type="gene ID" value="EJB05_08331"/>
</dbReference>
<evidence type="ECO:0000259" key="1">
    <source>
        <dbReference type="Pfam" id="PF12274"/>
    </source>
</evidence>
<dbReference type="PANTHER" id="PTHR34710">
    <property type="entry name" value="OS03G0834100 PROTEIN"/>
    <property type="match status" value="1"/>
</dbReference>
<evidence type="ECO:0000313" key="2">
    <source>
        <dbReference type="EMBL" id="TVU48686.1"/>
    </source>
</evidence>
<feature type="non-terminal residue" evidence="2">
    <location>
        <position position="1"/>
    </location>
</feature>
<dbReference type="EMBL" id="RWGY01000004">
    <property type="protein sequence ID" value="TVU48686.1"/>
    <property type="molecule type" value="Genomic_DNA"/>
</dbReference>
<accession>A0A5J9WL86</accession>
<protein>
    <recommendedName>
        <fullName evidence="1">DUF3615 domain-containing protein</fullName>
    </recommendedName>
</protein>
<sequence length="282" mass="32599">MAASMEVDGFRASSGHLLGFSTEARWKLPSFPCFFKMRRPEPIPDCKPLNAEQLKRHRQESLRAMRPGHLERLAIDRRLVTECLRHYNSMHPHAEYEAAPGEVTRYIRLQDGFSWTHGNFVARKRSCFPFLLPAPRTIFFFELLLVRNSDFHTVVTCTPLLDEPVTEGYSILGLPIWWGTRRNGKRDCICKTCYCRFDSRDKSPACGHNNAERVCDARCAMVDLVCCIHSLENLHMATVNTCIATATDYKSFFHLCRHSRHPLLHVILYGDQHIRQEAIVFF</sequence>
<feature type="domain" description="DUF3615" evidence="1">
    <location>
        <begin position="81"/>
        <end position="196"/>
    </location>
</feature>
<dbReference type="InterPro" id="IPR022059">
    <property type="entry name" value="DUF3615"/>
</dbReference>
<evidence type="ECO:0000313" key="3">
    <source>
        <dbReference type="Proteomes" id="UP000324897"/>
    </source>
</evidence>
<name>A0A5J9WL86_9POAL</name>
<proteinExistence type="predicted"/>
<organism evidence="2 3">
    <name type="scientific">Eragrostis curvula</name>
    <name type="common">weeping love grass</name>
    <dbReference type="NCBI Taxonomy" id="38414"/>
    <lineage>
        <taxon>Eukaryota</taxon>
        <taxon>Viridiplantae</taxon>
        <taxon>Streptophyta</taxon>
        <taxon>Embryophyta</taxon>
        <taxon>Tracheophyta</taxon>
        <taxon>Spermatophyta</taxon>
        <taxon>Magnoliopsida</taxon>
        <taxon>Liliopsida</taxon>
        <taxon>Poales</taxon>
        <taxon>Poaceae</taxon>
        <taxon>PACMAD clade</taxon>
        <taxon>Chloridoideae</taxon>
        <taxon>Eragrostideae</taxon>
        <taxon>Eragrostidinae</taxon>
        <taxon>Eragrostis</taxon>
    </lineage>
</organism>
<dbReference type="AlphaFoldDB" id="A0A5J9WL86"/>
<dbReference type="Proteomes" id="UP000324897">
    <property type="component" value="Chromosome 5"/>
</dbReference>
<gene>
    <name evidence="2" type="ORF">EJB05_08331</name>
</gene>
<dbReference type="Pfam" id="PF12274">
    <property type="entry name" value="DUF3615"/>
    <property type="match status" value="1"/>
</dbReference>
<keyword evidence="3" id="KW-1185">Reference proteome</keyword>
<dbReference type="PANTHER" id="PTHR34710:SF18">
    <property type="entry name" value="OS05G0522700 PROTEIN"/>
    <property type="match status" value="1"/>
</dbReference>
<comment type="caution">
    <text evidence="2">The sequence shown here is derived from an EMBL/GenBank/DDBJ whole genome shotgun (WGS) entry which is preliminary data.</text>
</comment>